<dbReference type="Proteomes" id="UP000234240">
    <property type="component" value="Unassembled WGS sequence"/>
</dbReference>
<gene>
    <name evidence="1" type="ORF">CYR55_22495</name>
</gene>
<dbReference type="EMBL" id="PJZF01000044">
    <property type="protein sequence ID" value="PLR30020.1"/>
    <property type="molecule type" value="Genomic_DNA"/>
</dbReference>
<proteinExistence type="predicted"/>
<accession>A0A2N5DTR7</accession>
<evidence type="ECO:0000313" key="1">
    <source>
        <dbReference type="EMBL" id="PLR30020.1"/>
    </source>
</evidence>
<dbReference type="AlphaFoldDB" id="A0A2N5DTR7"/>
<sequence length="225" mass="24885">MLVGNQRETDAMSNKKICAISLSTSSPMLAKAAWKDGELFVAEVTKLPESRHALEQDLITQIRDLERKGFEVLVEETSDFITSRAGVRVRLGDTGATGKPVLVEALDIYRELERQKALAFPRGAGSRFQIPETLVDMDRDTKGATVYRIDWAQLKAEHCLTMLCCFGTTFHNVASVQYLEAMMGFNRRPELGSAIDPLKTIVRAIEEDAINKASSSPLTGKGSYL</sequence>
<keyword evidence="2" id="KW-1185">Reference proteome</keyword>
<comment type="caution">
    <text evidence="1">The sequence shown here is derived from an EMBL/GenBank/DDBJ whole genome shotgun (WGS) entry which is preliminary data.</text>
</comment>
<reference evidence="1 2" key="1">
    <citation type="submission" date="2017-12" db="EMBL/GenBank/DDBJ databases">
        <title>Characterization of six clinical isolates of Enterochimera gen. nov., a novel genus of the Yersiniaciae family and the three species Enterochimera arupensis sp. nov., Enterochimera coloradensis sp. nov, and Enterochimera californica sp. nov.</title>
        <authorList>
            <person name="Rossi A."/>
            <person name="Fisher M."/>
        </authorList>
    </citation>
    <scope>NUCLEOTIDE SEQUENCE [LARGE SCALE GENOMIC DNA]</scope>
    <source>
        <strain evidence="2">2015-Iso6</strain>
    </source>
</reference>
<evidence type="ECO:0000313" key="2">
    <source>
        <dbReference type="Proteomes" id="UP000234240"/>
    </source>
</evidence>
<protein>
    <submittedName>
        <fullName evidence="1">Maturation control protein</fullName>
    </submittedName>
</protein>
<organism evidence="1 2">
    <name type="scientific">Chimaeribacter californicus</name>
    <dbReference type="NCBI Taxonomy" id="2060067"/>
    <lineage>
        <taxon>Bacteria</taxon>
        <taxon>Pseudomonadati</taxon>
        <taxon>Pseudomonadota</taxon>
        <taxon>Gammaproteobacteria</taxon>
        <taxon>Enterobacterales</taxon>
        <taxon>Yersiniaceae</taxon>
        <taxon>Chimaeribacter</taxon>
    </lineage>
</organism>
<name>A0A2N5DTR7_9GAMM</name>